<evidence type="ECO:0000313" key="2">
    <source>
        <dbReference type="EMBL" id="CAB1416497.1"/>
    </source>
</evidence>
<gene>
    <name evidence="2" type="ORF">PLEPLA_LOCUS4288</name>
</gene>
<evidence type="ECO:0000256" key="1">
    <source>
        <dbReference type="SAM" id="MobiDB-lite"/>
    </source>
</evidence>
<dbReference type="AlphaFoldDB" id="A0A9N7TP62"/>
<evidence type="ECO:0000313" key="3">
    <source>
        <dbReference type="Proteomes" id="UP001153269"/>
    </source>
</evidence>
<accession>A0A9N7TP62</accession>
<feature type="region of interest" description="Disordered" evidence="1">
    <location>
        <begin position="133"/>
        <end position="216"/>
    </location>
</feature>
<sequence length="216" mass="22891">MTTVLSVTTPPIVWPKKRASVATGTIIKEQEWTVHIKQHNGVHRPTCMAAMKGGRQTEREAGVKTEWEGVSSSLSLSLSMLRGVNSRGVGVGGSTMVHGYRMCLCGYAALISVYTVAAPLQCEVISSLKRDREASEHPSPHRAHSLSSVAKTIRRKERGMKGGGGGGWKEGTERGEGRGDCAGSRGSLLSVPPSVTRVSRGEQAGAGLTVQEVLEG</sequence>
<dbReference type="Proteomes" id="UP001153269">
    <property type="component" value="Unassembled WGS sequence"/>
</dbReference>
<feature type="compositionally biased region" description="Basic and acidic residues" evidence="1">
    <location>
        <begin position="170"/>
        <end position="179"/>
    </location>
</feature>
<name>A0A9N7TP62_PLEPL</name>
<organism evidence="2 3">
    <name type="scientific">Pleuronectes platessa</name>
    <name type="common">European plaice</name>
    <dbReference type="NCBI Taxonomy" id="8262"/>
    <lineage>
        <taxon>Eukaryota</taxon>
        <taxon>Metazoa</taxon>
        <taxon>Chordata</taxon>
        <taxon>Craniata</taxon>
        <taxon>Vertebrata</taxon>
        <taxon>Euteleostomi</taxon>
        <taxon>Actinopterygii</taxon>
        <taxon>Neopterygii</taxon>
        <taxon>Teleostei</taxon>
        <taxon>Neoteleostei</taxon>
        <taxon>Acanthomorphata</taxon>
        <taxon>Carangaria</taxon>
        <taxon>Pleuronectiformes</taxon>
        <taxon>Pleuronectoidei</taxon>
        <taxon>Pleuronectidae</taxon>
        <taxon>Pleuronectes</taxon>
    </lineage>
</organism>
<reference evidence="2" key="1">
    <citation type="submission" date="2020-03" db="EMBL/GenBank/DDBJ databases">
        <authorList>
            <person name="Weist P."/>
        </authorList>
    </citation>
    <scope>NUCLEOTIDE SEQUENCE</scope>
</reference>
<protein>
    <submittedName>
        <fullName evidence="2">Uncharacterized protein</fullName>
    </submittedName>
</protein>
<comment type="caution">
    <text evidence="2">The sequence shown here is derived from an EMBL/GenBank/DDBJ whole genome shotgun (WGS) entry which is preliminary data.</text>
</comment>
<keyword evidence="3" id="KW-1185">Reference proteome</keyword>
<proteinExistence type="predicted"/>
<dbReference type="EMBL" id="CADEAL010000212">
    <property type="protein sequence ID" value="CAB1416497.1"/>
    <property type="molecule type" value="Genomic_DNA"/>
</dbReference>